<reference evidence="2" key="1">
    <citation type="submission" date="2013-03" db="EMBL/GenBank/DDBJ databases">
        <authorList>
            <person name="Jeffery W."/>
            <person name="Warren W."/>
            <person name="Wilson R.K."/>
        </authorList>
    </citation>
    <scope>NUCLEOTIDE SEQUENCE</scope>
    <source>
        <strain evidence="2">female</strain>
    </source>
</reference>
<keyword evidence="2" id="KW-1185">Reference proteome</keyword>
<evidence type="ECO:0000313" key="2">
    <source>
        <dbReference type="Proteomes" id="UP000018467"/>
    </source>
</evidence>
<dbReference type="InterPro" id="IPR036872">
    <property type="entry name" value="CH_dom_sf"/>
</dbReference>
<reference evidence="1" key="4">
    <citation type="submission" date="2025-09" db="UniProtKB">
        <authorList>
            <consortium name="Ensembl"/>
        </authorList>
    </citation>
    <scope>IDENTIFICATION</scope>
</reference>
<name>A0A3B1J6L3_ASTMX</name>
<dbReference type="Gene3D" id="1.10.418.10">
    <property type="entry name" value="Calponin-like domain"/>
    <property type="match status" value="1"/>
</dbReference>
<protein>
    <recommendedName>
        <fullName evidence="3">Calponin-homology (CH) domain-containing protein</fullName>
    </recommendedName>
</protein>
<evidence type="ECO:0000313" key="1">
    <source>
        <dbReference type="Ensembl" id="ENSAMXP00000037536.1"/>
    </source>
</evidence>
<proteinExistence type="predicted"/>
<evidence type="ECO:0008006" key="3">
    <source>
        <dbReference type="Google" id="ProtNLM"/>
    </source>
</evidence>
<dbReference type="Bgee" id="ENSAMXG00000038470">
    <property type="expression patterns" value="Expressed in olfactory epithelium and 10 other cell types or tissues"/>
</dbReference>
<dbReference type="InParanoid" id="A0A3B1J6L3"/>
<dbReference type="SUPFAM" id="SSF47576">
    <property type="entry name" value="Calponin-homology domain, CH-domain"/>
    <property type="match status" value="1"/>
</dbReference>
<dbReference type="AlphaFoldDB" id="A0A3B1J6L3"/>
<reference evidence="2" key="2">
    <citation type="journal article" date="2014" name="Nat. Commun.">
        <title>The cavefish genome reveals candidate genes for eye loss.</title>
        <authorList>
            <person name="McGaugh S.E."/>
            <person name="Gross J.B."/>
            <person name="Aken B."/>
            <person name="Blin M."/>
            <person name="Borowsky R."/>
            <person name="Chalopin D."/>
            <person name="Hinaux H."/>
            <person name="Jeffery W.R."/>
            <person name="Keene A."/>
            <person name="Ma L."/>
            <person name="Minx P."/>
            <person name="Murphy D."/>
            <person name="O'Quin K.E."/>
            <person name="Retaux S."/>
            <person name="Rohner N."/>
            <person name="Searle S.M."/>
            <person name="Stahl B.A."/>
            <person name="Tabin C."/>
            <person name="Volff J.N."/>
            <person name="Yoshizawa M."/>
            <person name="Warren W.C."/>
        </authorList>
    </citation>
    <scope>NUCLEOTIDE SEQUENCE [LARGE SCALE GENOMIC DNA]</scope>
    <source>
        <strain evidence="2">female</strain>
    </source>
</reference>
<accession>A0A3B1J6L3</accession>
<organism evidence="1 2">
    <name type="scientific">Astyanax mexicanus</name>
    <name type="common">Blind cave fish</name>
    <name type="synonym">Astyanax fasciatus mexicanus</name>
    <dbReference type="NCBI Taxonomy" id="7994"/>
    <lineage>
        <taxon>Eukaryota</taxon>
        <taxon>Metazoa</taxon>
        <taxon>Chordata</taxon>
        <taxon>Craniata</taxon>
        <taxon>Vertebrata</taxon>
        <taxon>Euteleostomi</taxon>
        <taxon>Actinopterygii</taxon>
        <taxon>Neopterygii</taxon>
        <taxon>Teleostei</taxon>
        <taxon>Ostariophysi</taxon>
        <taxon>Characiformes</taxon>
        <taxon>Characoidei</taxon>
        <taxon>Acestrorhamphidae</taxon>
        <taxon>Acestrorhamphinae</taxon>
        <taxon>Astyanax</taxon>
    </lineage>
</organism>
<dbReference type="Ensembl" id="ENSAMXT00000037250.1">
    <property type="protein sequence ID" value="ENSAMXP00000037536.1"/>
    <property type="gene ID" value="ENSAMXG00000038470.1"/>
</dbReference>
<sequence>MILKFRCCVNFSVLSSGYLILVLCLLSSAVEQEQVQKRTFTNWINAQLSKVKHVKSFKLVLM</sequence>
<dbReference type="PROSITE" id="PS00019">
    <property type="entry name" value="ACTININ_1"/>
    <property type="match status" value="1"/>
</dbReference>
<dbReference type="Proteomes" id="UP000018467">
    <property type="component" value="Unassembled WGS sequence"/>
</dbReference>
<reference evidence="1" key="3">
    <citation type="submission" date="2025-08" db="UniProtKB">
        <authorList>
            <consortium name="Ensembl"/>
        </authorList>
    </citation>
    <scope>IDENTIFICATION</scope>
</reference>
<dbReference type="InterPro" id="IPR001589">
    <property type="entry name" value="Actinin_actin-bd_CS"/>
</dbReference>